<dbReference type="InterPro" id="IPR009731">
    <property type="entry name" value="P-like"/>
</dbReference>
<evidence type="ECO:0000313" key="1">
    <source>
        <dbReference type="EMBL" id="MDQ9128579.1"/>
    </source>
</evidence>
<sequence length="240" mass="26735">MNKLMAVVQNRDGGALASMMPKEPQRRVVNDQAEKLVDALFTNLMQIFPAARQTALSTPEDVAAAKRQWILAFAENGITSLEQVKAGMRMARQQATDFWPSCGKFIGWCREGAAAGAGLPSLDEVMAEFDRYSAQRDRHDSAEAFPWSHPVMYWIVLDVRKAMHRYNHTEAETRKAAQTQLNLWAKKLAAGEPIPTPVIQIANKQRPPAPAQLLDTNGDYQRIGSEMLARIRAKTGRTSS</sequence>
<dbReference type="GO" id="GO:0006270">
    <property type="term" value="P:DNA replication initiation"/>
    <property type="evidence" value="ECO:0007669"/>
    <property type="project" value="InterPro"/>
</dbReference>
<reference evidence="1" key="1">
    <citation type="submission" date="2023-08" db="EMBL/GenBank/DDBJ databases">
        <title>The Comparative Genomic Analysis of Yersiniaceae from Polar Regions.</title>
        <authorList>
            <person name="Goncharov A."/>
            <person name="Aslanov B."/>
            <person name="Kolodzhieva V."/>
            <person name="Azarov D."/>
            <person name="Mochov A."/>
            <person name="Lebedeva E."/>
        </authorList>
    </citation>
    <scope>NUCLEOTIDE SEQUENCE</scope>
    <source>
        <strain evidence="1">Vf</strain>
    </source>
</reference>
<dbReference type="RefSeq" id="WP_024530568.1">
    <property type="nucleotide sequence ID" value="NZ_JAVIGA010000024.1"/>
</dbReference>
<name>A0AAJ1YEH4_SERFO</name>
<dbReference type="EMBL" id="JAVIGA010000024">
    <property type="protein sequence ID" value="MDQ9128579.1"/>
    <property type="molecule type" value="Genomic_DNA"/>
</dbReference>
<evidence type="ECO:0000313" key="2">
    <source>
        <dbReference type="Proteomes" id="UP001224622"/>
    </source>
</evidence>
<dbReference type="Proteomes" id="UP001224622">
    <property type="component" value="Unassembled WGS sequence"/>
</dbReference>
<gene>
    <name evidence="1" type="ORF">RDT67_19360</name>
</gene>
<proteinExistence type="predicted"/>
<accession>A0AAJ1YEH4</accession>
<comment type="caution">
    <text evidence="1">The sequence shown here is derived from an EMBL/GenBank/DDBJ whole genome shotgun (WGS) entry which is preliminary data.</text>
</comment>
<organism evidence="1 2">
    <name type="scientific">Serratia fonticola</name>
    <dbReference type="NCBI Taxonomy" id="47917"/>
    <lineage>
        <taxon>Bacteria</taxon>
        <taxon>Pseudomonadati</taxon>
        <taxon>Pseudomonadota</taxon>
        <taxon>Gammaproteobacteria</taxon>
        <taxon>Enterobacterales</taxon>
        <taxon>Yersiniaceae</taxon>
        <taxon>Serratia</taxon>
    </lineage>
</organism>
<dbReference type="Pfam" id="PF06992">
    <property type="entry name" value="Phage_lambda_P"/>
    <property type="match status" value="1"/>
</dbReference>
<dbReference type="AlphaFoldDB" id="A0AAJ1YEH4"/>
<protein>
    <submittedName>
        <fullName evidence="1">Replication protein P</fullName>
    </submittedName>
</protein>